<keyword evidence="2" id="KW-1185">Reference proteome</keyword>
<accession>A0A109IMG5</accession>
<dbReference type="Proteomes" id="UP000198226">
    <property type="component" value="Chromosome I"/>
</dbReference>
<dbReference type="AlphaFoldDB" id="A0A109IMG5"/>
<name>A0A109IMG5_9ACTN</name>
<protein>
    <submittedName>
        <fullName evidence="1">Uncharacterized protein</fullName>
    </submittedName>
</protein>
<dbReference type="EMBL" id="LT607752">
    <property type="protein sequence ID" value="SCG77175.1"/>
    <property type="molecule type" value="Genomic_DNA"/>
</dbReference>
<gene>
    <name evidence="1" type="ORF">GA0070623_4199</name>
</gene>
<evidence type="ECO:0000313" key="1">
    <source>
        <dbReference type="EMBL" id="SCG77175.1"/>
    </source>
</evidence>
<sequence length="175" mass="19665">MGSHIYVDETKERGFLLVAATLDTSYLTAARATVGRLVFRGQRSIHFCKERDERRRQILRAFRDLPVEIVIYDATAYRNVKRARDACLRGLVSDAAKAAAERLVLDLDESCLGSDRSLLGRELGAVGMAGRLRYDHLDAHADHLLAIPDAVAWSWAKGGQWRAMVRRMIGEVRNV</sequence>
<proteinExistence type="predicted"/>
<organism evidence="1 2">
    <name type="scientific">Micromonospora rifamycinica</name>
    <dbReference type="NCBI Taxonomy" id="291594"/>
    <lineage>
        <taxon>Bacteria</taxon>
        <taxon>Bacillati</taxon>
        <taxon>Actinomycetota</taxon>
        <taxon>Actinomycetes</taxon>
        <taxon>Micromonosporales</taxon>
        <taxon>Micromonosporaceae</taxon>
        <taxon>Micromonospora</taxon>
    </lineage>
</organism>
<reference evidence="2" key="1">
    <citation type="submission" date="2016-06" db="EMBL/GenBank/DDBJ databases">
        <authorList>
            <person name="Varghese N."/>
            <person name="Submissions Spin"/>
        </authorList>
    </citation>
    <scope>NUCLEOTIDE SEQUENCE [LARGE SCALE GENOMIC DNA]</scope>
    <source>
        <strain evidence="2">DSM 44983</strain>
    </source>
</reference>
<evidence type="ECO:0000313" key="2">
    <source>
        <dbReference type="Proteomes" id="UP000198226"/>
    </source>
</evidence>